<dbReference type="SUPFAM" id="SSF56112">
    <property type="entry name" value="Protein kinase-like (PK-like)"/>
    <property type="match status" value="1"/>
</dbReference>
<dbReference type="GO" id="GO:0005737">
    <property type="term" value="C:cytoplasm"/>
    <property type="evidence" value="ECO:0007669"/>
    <property type="project" value="UniProtKB-SubCell"/>
</dbReference>
<dbReference type="GO" id="GO:0005524">
    <property type="term" value="F:ATP binding"/>
    <property type="evidence" value="ECO:0007669"/>
    <property type="project" value="InterPro"/>
</dbReference>
<dbReference type="GO" id="GO:1902554">
    <property type="term" value="C:serine/threonine protein kinase complex"/>
    <property type="evidence" value="ECO:0007669"/>
    <property type="project" value="TreeGrafter"/>
</dbReference>
<dbReference type="Gene3D" id="1.10.510.10">
    <property type="entry name" value="Transferase(Phosphotransferase) domain 1"/>
    <property type="match status" value="1"/>
</dbReference>
<evidence type="ECO:0000256" key="3">
    <source>
        <dbReference type="ARBA" id="ARBA00008874"/>
    </source>
</evidence>
<evidence type="ECO:0000256" key="4">
    <source>
        <dbReference type="ARBA" id="ARBA00011749"/>
    </source>
</evidence>
<organism evidence="14 15">
    <name type="scientific">Molossus molossus</name>
    <name type="common">Pallas' mastiff bat</name>
    <name type="synonym">Vespertilio molossus</name>
    <dbReference type="NCBI Taxonomy" id="27622"/>
    <lineage>
        <taxon>Eukaryota</taxon>
        <taxon>Metazoa</taxon>
        <taxon>Chordata</taxon>
        <taxon>Craniata</taxon>
        <taxon>Vertebrata</taxon>
        <taxon>Euteleostomi</taxon>
        <taxon>Mammalia</taxon>
        <taxon>Eutheria</taxon>
        <taxon>Laurasiatheria</taxon>
        <taxon>Chiroptera</taxon>
        <taxon>Yangochiroptera</taxon>
        <taxon>Molossidae</taxon>
        <taxon>Molossus</taxon>
    </lineage>
</organism>
<keyword evidence="5" id="KW-0963">Cytoplasm</keyword>
<gene>
    <name evidence="14" type="ORF">HJG59_017564</name>
</gene>
<reference evidence="14 15" key="1">
    <citation type="journal article" date="2020" name="Nature">
        <title>Six reference-quality genomes reveal evolution of bat adaptations.</title>
        <authorList>
            <person name="Jebb D."/>
            <person name="Huang Z."/>
            <person name="Pippel M."/>
            <person name="Hughes G.M."/>
            <person name="Lavrichenko K."/>
            <person name="Devanna P."/>
            <person name="Winkler S."/>
            <person name="Jermiin L.S."/>
            <person name="Skirmuntt E.C."/>
            <person name="Katzourakis A."/>
            <person name="Burkitt-Gray L."/>
            <person name="Ray D.A."/>
            <person name="Sullivan K.A.M."/>
            <person name="Roscito J.G."/>
            <person name="Kirilenko B.M."/>
            <person name="Davalos L.M."/>
            <person name="Corthals A.P."/>
            <person name="Power M.L."/>
            <person name="Jones G."/>
            <person name="Ransome R.D."/>
            <person name="Dechmann D.K.N."/>
            <person name="Locatelli A.G."/>
            <person name="Puechmaille S.J."/>
            <person name="Fedrigo O."/>
            <person name="Jarvis E.D."/>
            <person name="Hiller M."/>
            <person name="Vernes S.C."/>
            <person name="Myers E.W."/>
            <person name="Teeling E.C."/>
        </authorList>
    </citation>
    <scope>NUCLEOTIDE SEQUENCE [LARGE SCALE GENOMIC DNA]</scope>
    <source>
        <strain evidence="14">MMolMol1</strain>
        <tissue evidence="14">Muscle</tissue>
    </source>
</reference>
<dbReference type="Pfam" id="PF00069">
    <property type="entry name" value="Pkinase"/>
    <property type="match status" value="1"/>
</dbReference>
<dbReference type="PROSITE" id="PS50011">
    <property type="entry name" value="PROTEIN_KINASE_DOM"/>
    <property type="match status" value="1"/>
</dbReference>
<evidence type="ECO:0000256" key="7">
    <source>
        <dbReference type="ARBA" id="ARBA00023242"/>
    </source>
</evidence>
<comment type="caution">
    <text evidence="14">The sequence shown here is derived from an EMBL/GenBank/DDBJ whole genome shotgun (WGS) entry which is preliminary data.</text>
</comment>
<evidence type="ECO:0000256" key="2">
    <source>
        <dbReference type="ARBA" id="ARBA00004496"/>
    </source>
</evidence>
<evidence type="ECO:0000256" key="10">
    <source>
        <dbReference type="ARBA" id="ARBA00040462"/>
    </source>
</evidence>
<evidence type="ECO:0000256" key="9">
    <source>
        <dbReference type="ARBA" id="ARBA00034653"/>
    </source>
</evidence>
<dbReference type="InterPro" id="IPR047173">
    <property type="entry name" value="STRAD_A/B-like"/>
</dbReference>
<comment type="similarity">
    <text evidence="3">Belongs to the protein kinase superfamily. STE Ser/Thr protein kinase family. STE20 subfamily.</text>
</comment>
<keyword evidence="8" id="KW-0131">Cell cycle</keyword>
<evidence type="ECO:0000313" key="14">
    <source>
        <dbReference type="EMBL" id="KAF6417332.1"/>
    </source>
</evidence>
<dbReference type="GO" id="GO:0006611">
    <property type="term" value="P:protein export from nucleus"/>
    <property type="evidence" value="ECO:0007669"/>
    <property type="project" value="TreeGrafter"/>
</dbReference>
<name>A0A7J8D306_MOLMO</name>
<dbReference type="AlphaFoldDB" id="A0A7J8D306"/>
<evidence type="ECO:0000256" key="12">
    <source>
        <dbReference type="SAM" id="MobiDB-lite"/>
    </source>
</evidence>
<keyword evidence="7" id="KW-0539">Nucleus</keyword>
<dbReference type="InterPro" id="IPR000719">
    <property type="entry name" value="Prot_kinase_dom"/>
</dbReference>
<dbReference type="EMBL" id="JACASF010000019">
    <property type="protein sequence ID" value="KAF6417332.1"/>
    <property type="molecule type" value="Genomic_DNA"/>
</dbReference>
<dbReference type="InterPro" id="IPR011009">
    <property type="entry name" value="Kinase-like_dom_sf"/>
</dbReference>
<accession>A0A7J8D306</accession>
<dbReference type="SMART" id="SM00220">
    <property type="entry name" value="S_TKc"/>
    <property type="match status" value="1"/>
</dbReference>
<feature type="region of interest" description="Disordered" evidence="12">
    <location>
        <begin position="138"/>
        <end position="168"/>
    </location>
</feature>
<comment type="function">
    <text evidence="9">Pseudokinase which, in complex with CAB39/MO25 (CAB39/MO25alpha or CAB39L/MO25beta), binds to and activates STK11/LKB1. Adopts a closed conformation typical of active protein kinases and binds STK11/LKB1 as a pseudosubstrate, promoting conformational change of STK11/LKB1 in an active conformation.</text>
</comment>
<keyword evidence="15" id="KW-1185">Reference proteome</keyword>
<dbReference type="GO" id="GO:0043539">
    <property type="term" value="F:protein serine/threonine kinase activator activity"/>
    <property type="evidence" value="ECO:0007669"/>
    <property type="project" value="InterPro"/>
</dbReference>
<evidence type="ECO:0000256" key="8">
    <source>
        <dbReference type="ARBA" id="ARBA00023306"/>
    </source>
</evidence>
<sequence>MSFLTNEASSESIASFSKQEIMSSFLPEGGCYELLTIIGKGFEDLMTVNLAKYKPTGEYVTVRRINLEACSNEMVTFLQGYDAKSDIYSVGITACELANGHVPFKDMPATQMLLEKLNGTVPCLLDTSTIPAEELTMSTSRSAANSGLSESLATSSPRTSNGDSVSHPYHRTFSPHFHHFVEQCLQRSPDGRPNASTLLNHSFFKQIKRRASEALPELLRPVTPITNFEGSEPQDHSGIFGLVTNLEELEVDDWEF</sequence>
<evidence type="ECO:0000256" key="5">
    <source>
        <dbReference type="ARBA" id="ARBA00022490"/>
    </source>
</evidence>
<dbReference type="GO" id="GO:0004672">
    <property type="term" value="F:protein kinase activity"/>
    <property type="evidence" value="ECO:0007669"/>
    <property type="project" value="InterPro"/>
</dbReference>
<comment type="subcellular location">
    <subcellularLocation>
        <location evidence="2">Cytoplasm</location>
    </subcellularLocation>
    <subcellularLocation>
        <location evidence="1">Nucleus</location>
    </subcellularLocation>
</comment>
<evidence type="ECO:0000256" key="1">
    <source>
        <dbReference type="ARBA" id="ARBA00004123"/>
    </source>
</evidence>
<dbReference type="Proteomes" id="UP000550707">
    <property type="component" value="Unassembled WGS sequence"/>
</dbReference>
<dbReference type="Gene3D" id="3.30.200.20">
    <property type="entry name" value="Phosphorylase Kinase, domain 1"/>
    <property type="match status" value="1"/>
</dbReference>
<evidence type="ECO:0000256" key="11">
    <source>
        <dbReference type="ARBA" id="ARBA00043123"/>
    </source>
</evidence>
<keyword evidence="6" id="KW-0597">Phosphoprotein</keyword>
<feature type="compositionally biased region" description="Polar residues" evidence="12">
    <location>
        <begin position="138"/>
        <end position="164"/>
    </location>
</feature>
<protein>
    <recommendedName>
        <fullName evidence="10">STE20-related kinase adapter protein alpha</fullName>
    </recommendedName>
    <alternativeName>
        <fullName evidence="11">STE20-related adapter protein</fullName>
    </alternativeName>
</protein>
<evidence type="ECO:0000256" key="6">
    <source>
        <dbReference type="ARBA" id="ARBA00022553"/>
    </source>
</evidence>
<evidence type="ECO:0000313" key="15">
    <source>
        <dbReference type="Proteomes" id="UP000550707"/>
    </source>
</evidence>
<evidence type="ECO:0000259" key="13">
    <source>
        <dbReference type="PROSITE" id="PS50011"/>
    </source>
</evidence>
<dbReference type="PANTHER" id="PTHR48014">
    <property type="entry name" value="SERINE/THREONINE-PROTEIN KINASE FRAY2"/>
    <property type="match status" value="1"/>
</dbReference>
<feature type="domain" description="Protein kinase" evidence="13">
    <location>
        <begin position="1"/>
        <end position="204"/>
    </location>
</feature>
<comment type="subunit">
    <text evidence="4">Component of a trimeric complex composed of STK11/LKB1, STRAD (STRADA or STRADB) and CAB39/MO25 (CAB39/MO25alpha or CAB39L/MO25beta): the complex tethers STK11/LKB1 in the cytoplasm and stimulates its catalytic activity.</text>
</comment>
<dbReference type="PANTHER" id="PTHR48014:SF20">
    <property type="entry name" value="STE20-RELATED KINASE ADAPTER PROTEIN ALPHA"/>
    <property type="match status" value="1"/>
</dbReference>
<dbReference type="GO" id="GO:0005634">
    <property type="term" value="C:nucleus"/>
    <property type="evidence" value="ECO:0007669"/>
    <property type="project" value="UniProtKB-SubCell"/>
</dbReference>
<proteinExistence type="inferred from homology"/>